<reference evidence="2" key="1">
    <citation type="submission" date="2021-01" db="EMBL/GenBank/DDBJ databases">
        <authorList>
            <person name="Corre E."/>
            <person name="Pelletier E."/>
            <person name="Niang G."/>
            <person name="Scheremetjew M."/>
            <person name="Finn R."/>
            <person name="Kale V."/>
            <person name="Holt S."/>
            <person name="Cochrane G."/>
            <person name="Meng A."/>
            <person name="Brown T."/>
            <person name="Cohen L."/>
        </authorList>
    </citation>
    <scope>NUCLEOTIDE SEQUENCE</scope>
    <source>
        <strain evidence="2">CCMP3105</strain>
    </source>
</reference>
<dbReference type="AlphaFoldDB" id="A0A7S4SUG8"/>
<sequence>MVANFLAQQDVLEDAVAEDCDGEGGGPPPMPEPLYHPSRWVKGRDSAARARLAAFFAVNPEGPVLPDDEDAFDDEDALDEEGERMWRMQDPDGQTVYILRDERGALRTQAREVLCSELPPSTDEEGSAEWLREWVSSDVWEDLSEADLPSLLPRGGISEGVAALVKACGQVRVLLGFMKWCGARVSSEACAAVQAAFLERWRQKHAARAELTERAQALYDFGARPPQVASGQLIAHFTYLCHGAQLKGGEEPVAHGYFGLKSQRVEPRPGPAKGQDLHQALASGQVQLVKATGTSFGKGSLQLALKNEAVQDVSPVVRSGTIFQHVDWKHKQNLMVMVDSRIELLMGTTVEKKLAAYCMNLSCACSSGQPMQLTEFYYDGKALECQGWVWDHFQGKFGSWPDGGEHGSAILDPVSDGL</sequence>
<gene>
    <name evidence="2" type="ORF">AMON00008_LOCUS56922</name>
</gene>
<proteinExistence type="predicted"/>
<name>A0A7S4SUG8_9DINO</name>
<feature type="region of interest" description="Disordered" evidence="1">
    <location>
        <begin position="16"/>
        <end position="36"/>
    </location>
</feature>
<evidence type="ECO:0000256" key="1">
    <source>
        <dbReference type="SAM" id="MobiDB-lite"/>
    </source>
</evidence>
<organism evidence="2">
    <name type="scientific">Alexandrium monilatum</name>
    <dbReference type="NCBI Taxonomy" id="311494"/>
    <lineage>
        <taxon>Eukaryota</taxon>
        <taxon>Sar</taxon>
        <taxon>Alveolata</taxon>
        <taxon>Dinophyceae</taxon>
        <taxon>Gonyaulacales</taxon>
        <taxon>Pyrocystaceae</taxon>
        <taxon>Alexandrium</taxon>
    </lineage>
</organism>
<evidence type="ECO:0000313" key="2">
    <source>
        <dbReference type="EMBL" id="CAE4656552.1"/>
    </source>
</evidence>
<accession>A0A7S4SUG8</accession>
<dbReference type="EMBL" id="HBNR01079751">
    <property type="protein sequence ID" value="CAE4656552.1"/>
    <property type="molecule type" value="Transcribed_RNA"/>
</dbReference>
<protein>
    <submittedName>
        <fullName evidence="2">Uncharacterized protein</fullName>
    </submittedName>
</protein>